<sequence length="165" mass="18829">MKVEPLQGGDGSKIELCIDPKTNDENEDGSSSDICKASSLQDLISKLYKEFDKDVVNVDYINELMSSYKSVSHEWKKYAKFDRYRVKGLNLSNDNNNHINSLGLHRVENPSHVNTAVSLHVYSPPFDACSIFNQHTGQKTISKVTFWSKYGERRNINDERVPEDN</sequence>
<dbReference type="InterPro" id="IPR011051">
    <property type="entry name" value="RmlC_Cupin_sf"/>
</dbReference>
<dbReference type="GO" id="GO:0042412">
    <property type="term" value="P:taurine biosynthetic process"/>
    <property type="evidence" value="ECO:0007669"/>
    <property type="project" value="UniProtKB-UniRule"/>
</dbReference>
<evidence type="ECO:0000256" key="6">
    <source>
        <dbReference type="ARBA" id="ARBA00022964"/>
    </source>
</evidence>
<dbReference type="HOGENOM" id="CLU_1612801_0_0_1"/>
<evidence type="ECO:0000256" key="8">
    <source>
        <dbReference type="ARBA" id="ARBA00023004"/>
    </source>
</evidence>
<evidence type="ECO:0000313" key="12">
    <source>
        <dbReference type="EnsemblMetazoa" id="PHUM534550-PA"/>
    </source>
</evidence>
<evidence type="ECO:0000256" key="1">
    <source>
        <dbReference type="ARBA" id="ARBA00004759"/>
    </source>
</evidence>
<dbReference type="Pfam" id="PF05995">
    <property type="entry name" value="CDO_I"/>
    <property type="match status" value="2"/>
</dbReference>
<keyword evidence="13" id="KW-1185">Reference proteome</keyword>
<organism>
    <name type="scientific">Pediculus humanus subsp. corporis</name>
    <name type="common">Body louse</name>
    <dbReference type="NCBI Taxonomy" id="121224"/>
    <lineage>
        <taxon>Eukaryota</taxon>
        <taxon>Metazoa</taxon>
        <taxon>Ecdysozoa</taxon>
        <taxon>Arthropoda</taxon>
        <taxon>Hexapoda</taxon>
        <taxon>Insecta</taxon>
        <taxon>Pterygota</taxon>
        <taxon>Neoptera</taxon>
        <taxon>Paraneoptera</taxon>
        <taxon>Psocodea</taxon>
        <taxon>Troctomorpha</taxon>
        <taxon>Phthiraptera</taxon>
        <taxon>Anoplura</taxon>
        <taxon>Pediculidae</taxon>
        <taxon>Pediculus</taxon>
    </lineage>
</organism>
<gene>
    <name evidence="12" type="primary">8235276</name>
    <name evidence="11" type="ORF">Phum_PHUM534550</name>
</gene>
<evidence type="ECO:0000256" key="3">
    <source>
        <dbReference type="ARBA" id="ARBA00013133"/>
    </source>
</evidence>
<dbReference type="EMBL" id="AAZO01006488">
    <property type="status" value="NOT_ANNOTATED_CDS"/>
    <property type="molecule type" value="Genomic_DNA"/>
</dbReference>
<evidence type="ECO:0000313" key="11">
    <source>
        <dbReference type="EMBL" id="EEB18792.1"/>
    </source>
</evidence>
<keyword evidence="6 9" id="KW-0223">Dioxygenase</keyword>
<feature type="compositionally biased region" description="Basic and acidic residues" evidence="10">
    <location>
        <begin position="12"/>
        <end position="24"/>
    </location>
</feature>
<protein>
    <recommendedName>
        <fullName evidence="3 9">Cysteine dioxygenase</fullName>
        <ecNumber evidence="3 9">1.13.11.20</ecNumber>
    </recommendedName>
</protein>
<dbReference type="eggNOG" id="KOG4064">
    <property type="taxonomic scope" value="Eukaryota"/>
</dbReference>
<dbReference type="Proteomes" id="UP000009046">
    <property type="component" value="Unassembled WGS sequence"/>
</dbReference>
<dbReference type="InParanoid" id="E0VZI6"/>
<feature type="region of interest" description="Disordered" evidence="10">
    <location>
        <begin position="1"/>
        <end position="32"/>
    </location>
</feature>
<proteinExistence type="inferred from homology"/>
<dbReference type="AlphaFoldDB" id="E0VZI6"/>
<dbReference type="Gene3D" id="2.60.120.10">
    <property type="entry name" value="Jelly Rolls"/>
    <property type="match status" value="2"/>
</dbReference>
<dbReference type="CTD" id="8235276"/>
<keyword evidence="8 9" id="KW-0408">Iron</keyword>
<dbReference type="OrthoDB" id="543511at2759"/>
<accession>E0VZI6</accession>
<dbReference type="EnsemblMetazoa" id="PHUM534550-RA">
    <property type="protein sequence ID" value="PHUM534550-PA"/>
    <property type="gene ID" value="PHUM534550"/>
</dbReference>
<dbReference type="EC" id="1.13.11.20" evidence="3 9"/>
<dbReference type="PANTHER" id="PTHR12918">
    <property type="entry name" value="CYSTEINE DIOXYGENASE"/>
    <property type="match status" value="1"/>
</dbReference>
<evidence type="ECO:0000256" key="5">
    <source>
        <dbReference type="ARBA" id="ARBA00022784"/>
    </source>
</evidence>
<dbReference type="SUPFAM" id="SSF51182">
    <property type="entry name" value="RmlC-like cupins"/>
    <property type="match status" value="1"/>
</dbReference>
<comment type="pathway">
    <text evidence="1 9">Organosulfur biosynthesis; taurine biosynthesis; hypotaurine from L-cysteine: step 1/2.</text>
</comment>
<name>E0VZI6_PEDHC</name>
<evidence type="ECO:0000256" key="7">
    <source>
        <dbReference type="ARBA" id="ARBA00023002"/>
    </source>
</evidence>
<dbReference type="RefSeq" id="XP_002431530.1">
    <property type="nucleotide sequence ID" value="XM_002431485.1"/>
</dbReference>
<evidence type="ECO:0000256" key="2">
    <source>
        <dbReference type="ARBA" id="ARBA00006622"/>
    </source>
</evidence>
<dbReference type="EMBL" id="AAZO01006489">
    <property type="status" value="NOT_ANNOTATED_CDS"/>
    <property type="molecule type" value="Genomic_DNA"/>
</dbReference>
<evidence type="ECO:0000313" key="13">
    <source>
        <dbReference type="Proteomes" id="UP000009046"/>
    </source>
</evidence>
<evidence type="ECO:0000256" key="4">
    <source>
        <dbReference type="ARBA" id="ARBA00022723"/>
    </source>
</evidence>
<comment type="similarity">
    <text evidence="2 9">Belongs to the cysteine dioxygenase family.</text>
</comment>
<keyword evidence="5" id="KW-0883">Thioether bond</keyword>
<dbReference type="InterPro" id="IPR010300">
    <property type="entry name" value="CDO_1"/>
</dbReference>
<dbReference type="EMBL" id="DS235853">
    <property type="protein sequence ID" value="EEB18792.1"/>
    <property type="molecule type" value="Genomic_DNA"/>
</dbReference>
<reference evidence="11" key="1">
    <citation type="submission" date="2007-04" db="EMBL/GenBank/DDBJ databases">
        <title>Annotation of Pediculus humanus corporis strain USDA.</title>
        <authorList>
            <person name="Kirkness E."/>
            <person name="Hannick L."/>
            <person name="Hass B."/>
            <person name="Bruggner R."/>
            <person name="Lawson D."/>
            <person name="Bidwell S."/>
            <person name="Joardar V."/>
            <person name="Caler E."/>
            <person name="Walenz B."/>
            <person name="Inman J."/>
            <person name="Schobel S."/>
            <person name="Galinsky K."/>
            <person name="Amedeo P."/>
            <person name="Strausberg R."/>
        </authorList>
    </citation>
    <scope>NUCLEOTIDE SEQUENCE</scope>
    <source>
        <strain evidence="11">USDA</strain>
    </source>
</reference>
<dbReference type="PANTHER" id="PTHR12918:SF1">
    <property type="entry name" value="CYSTEINE DIOXYGENASE TYPE 1"/>
    <property type="match status" value="1"/>
</dbReference>
<evidence type="ECO:0000256" key="9">
    <source>
        <dbReference type="RuleBase" id="RU366010"/>
    </source>
</evidence>
<reference evidence="11" key="2">
    <citation type="submission" date="2007-04" db="EMBL/GenBank/DDBJ databases">
        <title>The genome of the human body louse.</title>
        <authorList>
            <consortium name="The Human Body Louse Genome Consortium"/>
            <person name="Kirkness E."/>
            <person name="Walenz B."/>
            <person name="Hass B."/>
            <person name="Bruggner R."/>
            <person name="Strausberg R."/>
        </authorList>
    </citation>
    <scope>NUCLEOTIDE SEQUENCE</scope>
    <source>
        <strain evidence="11">USDA</strain>
    </source>
</reference>
<dbReference type="KEGG" id="phu:Phum_PHUM534550"/>
<dbReference type="VEuPathDB" id="VectorBase:PHUM534550"/>
<comment type="catalytic activity">
    <reaction evidence="9">
        <text>L-cysteine + O2 = 3-sulfino-L-alanine + H(+)</text>
        <dbReference type="Rhea" id="RHEA:20441"/>
        <dbReference type="ChEBI" id="CHEBI:15378"/>
        <dbReference type="ChEBI" id="CHEBI:15379"/>
        <dbReference type="ChEBI" id="CHEBI:35235"/>
        <dbReference type="ChEBI" id="CHEBI:61085"/>
        <dbReference type="EC" id="1.13.11.20"/>
    </reaction>
</comment>
<dbReference type="GO" id="GO:0017172">
    <property type="term" value="F:cysteine dioxygenase activity"/>
    <property type="evidence" value="ECO:0007669"/>
    <property type="project" value="UniProtKB-UniRule"/>
</dbReference>
<dbReference type="FunCoup" id="E0VZI6">
    <property type="interactions" value="36"/>
</dbReference>
<reference evidence="12" key="3">
    <citation type="submission" date="2020-05" db="UniProtKB">
        <authorList>
            <consortium name="EnsemblMetazoa"/>
        </authorList>
    </citation>
    <scope>IDENTIFICATION</scope>
    <source>
        <strain evidence="12">USDA</strain>
    </source>
</reference>
<dbReference type="UniPathway" id="UPA00012">
    <property type="reaction ID" value="UER00537"/>
</dbReference>
<dbReference type="InterPro" id="IPR014710">
    <property type="entry name" value="RmlC-like_jellyroll"/>
</dbReference>
<comment type="cofactor">
    <cofactor evidence="9">
        <name>Fe cation</name>
        <dbReference type="ChEBI" id="CHEBI:24875"/>
    </cofactor>
    <text evidence="9">Binds 1 Fe cation per subunit.</text>
</comment>
<keyword evidence="7 9" id="KW-0560">Oxidoreductase</keyword>
<dbReference type="GO" id="GO:0008198">
    <property type="term" value="F:ferrous iron binding"/>
    <property type="evidence" value="ECO:0007669"/>
    <property type="project" value="TreeGrafter"/>
</dbReference>
<dbReference type="GO" id="GO:0019448">
    <property type="term" value="P:L-cysteine catabolic process"/>
    <property type="evidence" value="ECO:0007669"/>
    <property type="project" value="TreeGrafter"/>
</dbReference>
<evidence type="ECO:0000256" key="10">
    <source>
        <dbReference type="SAM" id="MobiDB-lite"/>
    </source>
</evidence>
<dbReference type="GeneID" id="8235276"/>
<dbReference type="STRING" id="121224.E0VZI6"/>
<keyword evidence="4 9" id="KW-0479">Metal-binding</keyword>